<keyword evidence="7 15" id="KW-0418">Kinase</keyword>
<evidence type="ECO:0000256" key="2">
    <source>
        <dbReference type="ARBA" id="ARBA00004236"/>
    </source>
</evidence>
<evidence type="ECO:0000256" key="4">
    <source>
        <dbReference type="ARBA" id="ARBA00022553"/>
    </source>
</evidence>
<dbReference type="Pfam" id="PF00672">
    <property type="entry name" value="HAMP"/>
    <property type="match status" value="1"/>
</dbReference>
<dbReference type="SMART" id="SM00304">
    <property type="entry name" value="HAMP"/>
    <property type="match status" value="1"/>
</dbReference>
<feature type="domain" description="Histidine kinase" evidence="13">
    <location>
        <begin position="237"/>
        <end position="444"/>
    </location>
</feature>
<dbReference type="InterPro" id="IPR036890">
    <property type="entry name" value="HATPase_C_sf"/>
</dbReference>
<dbReference type="SMART" id="SM00387">
    <property type="entry name" value="HATPase_c"/>
    <property type="match status" value="1"/>
</dbReference>
<dbReference type="InterPro" id="IPR050428">
    <property type="entry name" value="TCS_sensor_his_kinase"/>
</dbReference>
<dbReference type="Proteomes" id="UP001602245">
    <property type="component" value="Unassembled WGS sequence"/>
</dbReference>
<evidence type="ECO:0000256" key="6">
    <source>
        <dbReference type="ARBA" id="ARBA00022692"/>
    </source>
</evidence>
<accession>A0ABW6WCM0</accession>
<dbReference type="PANTHER" id="PTHR45436:SF5">
    <property type="entry name" value="SENSOR HISTIDINE KINASE TRCS"/>
    <property type="match status" value="1"/>
</dbReference>
<proteinExistence type="predicted"/>
<dbReference type="GO" id="GO:0016301">
    <property type="term" value="F:kinase activity"/>
    <property type="evidence" value="ECO:0007669"/>
    <property type="project" value="UniProtKB-KW"/>
</dbReference>
<dbReference type="PRINTS" id="PR00344">
    <property type="entry name" value="BCTRLSENSOR"/>
</dbReference>
<dbReference type="InterPro" id="IPR004358">
    <property type="entry name" value="Sig_transdc_His_kin-like_C"/>
</dbReference>
<dbReference type="InterPro" id="IPR036097">
    <property type="entry name" value="HisK_dim/P_sf"/>
</dbReference>
<feature type="transmembrane region" description="Helical" evidence="12">
    <location>
        <begin position="6"/>
        <end position="28"/>
    </location>
</feature>
<dbReference type="SMART" id="SM00388">
    <property type="entry name" value="HisKA"/>
    <property type="match status" value="1"/>
</dbReference>
<keyword evidence="4" id="KW-0597">Phosphoprotein</keyword>
<dbReference type="Gene3D" id="6.10.340.10">
    <property type="match status" value="1"/>
</dbReference>
<keyword evidence="16" id="KW-1185">Reference proteome</keyword>
<dbReference type="SUPFAM" id="SSF55874">
    <property type="entry name" value="ATPase domain of HSP90 chaperone/DNA topoisomerase II/histidine kinase"/>
    <property type="match status" value="1"/>
</dbReference>
<dbReference type="InterPro" id="IPR003660">
    <property type="entry name" value="HAMP_dom"/>
</dbReference>
<keyword evidence="9" id="KW-0902">Two-component regulatory system</keyword>
<dbReference type="PANTHER" id="PTHR45436">
    <property type="entry name" value="SENSOR HISTIDINE KINASE YKOH"/>
    <property type="match status" value="1"/>
</dbReference>
<keyword evidence="10 12" id="KW-0472">Membrane</keyword>
<feature type="region of interest" description="Disordered" evidence="11">
    <location>
        <begin position="98"/>
        <end position="117"/>
    </location>
</feature>
<dbReference type="Pfam" id="PF02518">
    <property type="entry name" value="HATPase_c"/>
    <property type="match status" value="1"/>
</dbReference>
<evidence type="ECO:0000259" key="14">
    <source>
        <dbReference type="PROSITE" id="PS50885"/>
    </source>
</evidence>
<feature type="transmembrane region" description="Helical" evidence="12">
    <location>
        <begin position="155"/>
        <end position="176"/>
    </location>
</feature>
<comment type="caution">
    <text evidence="15">The sequence shown here is derived from an EMBL/GenBank/DDBJ whole genome shotgun (WGS) entry which is preliminary data.</text>
</comment>
<dbReference type="InterPro" id="IPR005467">
    <property type="entry name" value="His_kinase_dom"/>
</dbReference>
<dbReference type="Gene3D" id="3.30.565.10">
    <property type="entry name" value="Histidine kinase-like ATPase, C-terminal domain"/>
    <property type="match status" value="1"/>
</dbReference>
<feature type="domain" description="HAMP" evidence="14">
    <location>
        <begin position="176"/>
        <end position="229"/>
    </location>
</feature>
<gene>
    <name evidence="15" type="ORF">ACFY35_16540</name>
</gene>
<evidence type="ECO:0000256" key="3">
    <source>
        <dbReference type="ARBA" id="ARBA00012438"/>
    </source>
</evidence>
<keyword evidence="6 12" id="KW-0812">Transmembrane</keyword>
<evidence type="ECO:0000256" key="8">
    <source>
        <dbReference type="ARBA" id="ARBA00022989"/>
    </source>
</evidence>
<dbReference type="CDD" id="cd00082">
    <property type="entry name" value="HisKA"/>
    <property type="match status" value="1"/>
</dbReference>
<evidence type="ECO:0000259" key="13">
    <source>
        <dbReference type="PROSITE" id="PS50109"/>
    </source>
</evidence>
<dbReference type="PROSITE" id="PS50109">
    <property type="entry name" value="HIS_KIN"/>
    <property type="match status" value="1"/>
</dbReference>
<keyword evidence="5" id="KW-0808">Transferase</keyword>
<protein>
    <recommendedName>
        <fullName evidence="3">histidine kinase</fullName>
        <ecNumber evidence="3">2.7.13.3</ecNumber>
    </recommendedName>
</protein>
<evidence type="ECO:0000256" key="10">
    <source>
        <dbReference type="ARBA" id="ARBA00023136"/>
    </source>
</evidence>
<sequence length="456" mass="48617">MGGVRLRTAIAAAVVVAVAGLLAAFGFVRVTESILTHNVDSSARQRAAEVTAGLRDDEASDVIETMSGDMTLVQVLDSAGNVVASSFPVGSKPPLASSGVAVGHSARSTRPWPESDDSPYRIWEVGVQTQAGPQTVVVAQSLQPVRDNTGAQTRALAAGMPVLVLVVGLATFVFVGRSLRPVEAIRRRVASITAQDLHARVPLPRGRDEVAALARTMNAMLDRLESAAIAQRRFVADAGHELRSPLATIQVGLDYLAARATTGTGLAQVTLLRGEAERLGTLVADLLLLARSDEDGLALRHRELDLDDLVLAERDRFTARFPAVDLRVRLEPVRLFGDAARLRRALRNLLDNAARHATSAVTVSVWADDRAHLVVADDGSGIDPGDRERVFDRFVRLDDSRARQDGGSGLGLPITREIVDGHGGEVRIDDGDGAVFHVLLPLTKADADHPPLAANR</sequence>
<evidence type="ECO:0000256" key="7">
    <source>
        <dbReference type="ARBA" id="ARBA00022777"/>
    </source>
</evidence>
<organism evidence="15 16">
    <name type="scientific">Paractinoplanes globisporus</name>
    <dbReference type="NCBI Taxonomy" id="113565"/>
    <lineage>
        <taxon>Bacteria</taxon>
        <taxon>Bacillati</taxon>
        <taxon>Actinomycetota</taxon>
        <taxon>Actinomycetes</taxon>
        <taxon>Micromonosporales</taxon>
        <taxon>Micromonosporaceae</taxon>
        <taxon>Paractinoplanes</taxon>
    </lineage>
</organism>
<evidence type="ECO:0000313" key="16">
    <source>
        <dbReference type="Proteomes" id="UP001602245"/>
    </source>
</evidence>
<dbReference type="InterPro" id="IPR003594">
    <property type="entry name" value="HATPase_dom"/>
</dbReference>
<evidence type="ECO:0000256" key="5">
    <source>
        <dbReference type="ARBA" id="ARBA00022679"/>
    </source>
</evidence>
<comment type="subcellular location">
    <subcellularLocation>
        <location evidence="2">Cell membrane</location>
    </subcellularLocation>
</comment>
<evidence type="ECO:0000256" key="11">
    <source>
        <dbReference type="SAM" id="MobiDB-lite"/>
    </source>
</evidence>
<dbReference type="Pfam" id="PF00512">
    <property type="entry name" value="HisKA"/>
    <property type="match status" value="1"/>
</dbReference>
<name>A0ABW6WCM0_9ACTN</name>
<dbReference type="CDD" id="cd06225">
    <property type="entry name" value="HAMP"/>
    <property type="match status" value="1"/>
</dbReference>
<dbReference type="SUPFAM" id="SSF47384">
    <property type="entry name" value="Homodimeric domain of signal transducing histidine kinase"/>
    <property type="match status" value="1"/>
</dbReference>
<dbReference type="Gene3D" id="1.10.287.130">
    <property type="match status" value="1"/>
</dbReference>
<dbReference type="SUPFAM" id="SSF158472">
    <property type="entry name" value="HAMP domain-like"/>
    <property type="match status" value="1"/>
</dbReference>
<evidence type="ECO:0000256" key="1">
    <source>
        <dbReference type="ARBA" id="ARBA00000085"/>
    </source>
</evidence>
<dbReference type="RefSeq" id="WP_026206573.1">
    <property type="nucleotide sequence ID" value="NZ_JBIAZU010000003.1"/>
</dbReference>
<dbReference type="PROSITE" id="PS50885">
    <property type="entry name" value="HAMP"/>
    <property type="match status" value="1"/>
</dbReference>
<evidence type="ECO:0000256" key="9">
    <source>
        <dbReference type="ARBA" id="ARBA00023012"/>
    </source>
</evidence>
<dbReference type="EC" id="2.7.13.3" evidence="3"/>
<keyword evidence="8 12" id="KW-1133">Transmembrane helix</keyword>
<reference evidence="15 16" key="1">
    <citation type="submission" date="2024-10" db="EMBL/GenBank/DDBJ databases">
        <title>The Natural Products Discovery Center: Release of the First 8490 Sequenced Strains for Exploring Actinobacteria Biosynthetic Diversity.</title>
        <authorList>
            <person name="Kalkreuter E."/>
            <person name="Kautsar S.A."/>
            <person name="Yang D."/>
            <person name="Bader C.D."/>
            <person name="Teijaro C.N."/>
            <person name="Fluegel L."/>
            <person name="Davis C.M."/>
            <person name="Simpson J.R."/>
            <person name="Lauterbach L."/>
            <person name="Steele A.D."/>
            <person name="Gui C."/>
            <person name="Meng S."/>
            <person name="Li G."/>
            <person name="Viehrig K."/>
            <person name="Ye F."/>
            <person name="Su P."/>
            <person name="Kiefer A.F."/>
            <person name="Nichols A."/>
            <person name="Cepeda A.J."/>
            <person name="Yan W."/>
            <person name="Fan B."/>
            <person name="Jiang Y."/>
            <person name="Adhikari A."/>
            <person name="Zheng C.-J."/>
            <person name="Schuster L."/>
            <person name="Cowan T.M."/>
            <person name="Smanski M.J."/>
            <person name="Chevrette M.G."/>
            <person name="De Carvalho L.P.S."/>
            <person name="Shen B."/>
        </authorList>
    </citation>
    <scope>NUCLEOTIDE SEQUENCE [LARGE SCALE GENOMIC DNA]</scope>
    <source>
        <strain evidence="15 16">NPDC000087</strain>
    </source>
</reference>
<evidence type="ECO:0000313" key="15">
    <source>
        <dbReference type="EMBL" id="MFF5291050.1"/>
    </source>
</evidence>
<dbReference type="EMBL" id="JBIAZU010000003">
    <property type="protein sequence ID" value="MFF5291050.1"/>
    <property type="molecule type" value="Genomic_DNA"/>
</dbReference>
<comment type="catalytic activity">
    <reaction evidence="1">
        <text>ATP + protein L-histidine = ADP + protein N-phospho-L-histidine.</text>
        <dbReference type="EC" id="2.7.13.3"/>
    </reaction>
</comment>
<dbReference type="CDD" id="cd00075">
    <property type="entry name" value="HATPase"/>
    <property type="match status" value="1"/>
</dbReference>
<dbReference type="InterPro" id="IPR003661">
    <property type="entry name" value="HisK_dim/P_dom"/>
</dbReference>
<evidence type="ECO:0000256" key="12">
    <source>
        <dbReference type="SAM" id="Phobius"/>
    </source>
</evidence>